<comment type="similarity">
    <text evidence="3">Belongs to the CotF family.</text>
</comment>
<dbReference type="Pfam" id="PF07875">
    <property type="entry name" value="Coat_F"/>
    <property type="match status" value="1"/>
</dbReference>
<keyword evidence="5" id="KW-1185">Reference proteome</keyword>
<proteinExistence type="inferred from homology"/>
<dbReference type="InterPro" id="IPR012851">
    <property type="entry name" value="Spore_coat_CotF-like"/>
</dbReference>
<reference evidence="4 5" key="1">
    <citation type="submission" date="2016-11" db="EMBL/GenBank/DDBJ databases">
        <title>Comparative genomics of Acidibacillus ferroxidans species.</title>
        <authorList>
            <person name="Oliveira G."/>
            <person name="Nunes G."/>
            <person name="Oliveira R."/>
            <person name="Araujo F."/>
            <person name="Salim A."/>
            <person name="Scholte L."/>
            <person name="Morais D."/>
            <person name="Nancucheo I."/>
            <person name="Johnson D.B."/>
            <person name="Grail B."/>
            <person name="Bittencourt J."/>
            <person name="Valadares R."/>
        </authorList>
    </citation>
    <scope>NUCLEOTIDE SEQUENCE [LARGE SCALE GENOMIC DNA]</scope>
    <source>
        <strain evidence="4 5">Y002</strain>
    </source>
</reference>
<dbReference type="GO" id="GO:0030435">
    <property type="term" value="P:sporulation resulting in formation of a cellular spore"/>
    <property type="evidence" value="ECO:0007669"/>
    <property type="project" value="UniProtKB-KW"/>
</dbReference>
<dbReference type="InterPro" id="IPR012347">
    <property type="entry name" value="Ferritin-like"/>
</dbReference>
<evidence type="ECO:0000256" key="1">
    <source>
        <dbReference type="ARBA" id="ARBA00022969"/>
    </source>
</evidence>
<dbReference type="EMBL" id="MPDK01000002">
    <property type="protein sequence ID" value="PWI58715.1"/>
    <property type="molecule type" value="Genomic_DNA"/>
</dbReference>
<evidence type="ECO:0000313" key="4">
    <source>
        <dbReference type="EMBL" id="PWI58715.1"/>
    </source>
</evidence>
<dbReference type="Gene3D" id="1.20.1260.10">
    <property type="match status" value="1"/>
</dbReference>
<sequence length="97" mass="10981">MVTMMANPTTMITDQVIASELLNTLKASIKNQALALTEISTTDIRNMMMQHFNDTVNAHGRLTDLMIQRGWYQAYNPSAQIHSDLRNASMTLQTTHR</sequence>
<protein>
    <recommendedName>
        <fullName evidence="6">Spore coat protein</fullName>
    </recommendedName>
</protein>
<keyword evidence="1" id="KW-0749">Sporulation</keyword>
<dbReference type="PANTHER" id="PTHR39183">
    <property type="entry name" value="SPORE COAT PROTEIN F-LIKE PROTEIN YHCQ"/>
    <property type="match status" value="1"/>
</dbReference>
<comment type="subcellular location">
    <subcellularLocation>
        <location evidence="2">Spore coat</location>
    </subcellularLocation>
</comment>
<gene>
    <name evidence="4" type="ORF">BM613_01045</name>
</gene>
<evidence type="ECO:0000313" key="5">
    <source>
        <dbReference type="Proteomes" id="UP000245380"/>
    </source>
</evidence>
<dbReference type="Proteomes" id="UP000245380">
    <property type="component" value="Unassembled WGS sequence"/>
</dbReference>
<dbReference type="AlphaFoldDB" id="A0A2U3DBS5"/>
<evidence type="ECO:0000256" key="2">
    <source>
        <dbReference type="ARBA" id="ARBA00024325"/>
    </source>
</evidence>
<evidence type="ECO:0000256" key="3">
    <source>
        <dbReference type="ARBA" id="ARBA00024344"/>
    </source>
</evidence>
<comment type="caution">
    <text evidence="4">The sequence shown here is derived from an EMBL/GenBank/DDBJ whole genome shotgun (WGS) entry which is preliminary data.</text>
</comment>
<evidence type="ECO:0008006" key="6">
    <source>
        <dbReference type="Google" id="ProtNLM"/>
    </source>
</evidence>
<dbReference type="PANTHER" id="PTHR39183:SF1">
    <property type="entry name" value="SPORE COAT PROTEIN F-LIKE PROTEIN YHCQ"/>
    <property type="match status" value="1"/>
</dbReference>
<accession>A0A2U3DBS5</accession>
<organism evidence="4 5">
    <name type="scientific">Sulfoacidibacillus thermotolerans</name>
    <name type="common">Acidibacillus sulfuroxidans</name>
    <dbReference type="NCBI Taxonomy" id="1765684"/>
    <lineage>
        <taxon>Bacteria</taxon>
        <taxon>Bacillati</taxon>
        <taxon>Bacillota</taxon>
        <taxon>Bacilli</taxon>
        <taxon>Bacillales</taxon>
        <taxon>Alicyclobacillaceae</taxon>
        <taxon>Sulfoacidibacillus</taxon>
    </lineage>
</organism>
<name>A0A2U3DBS5_SULT2</name>